<reference evidence="2" key="1">
    <citation type="submission" date="2014-09" db="EMBL/GenBank/DDBJ databases">
        <authorList>
            <person name="Mudge J."/>
            <person name="Ramaraj T."/>
            <person name="Lindquist I.E."/>
            <person name="Bharti A.K."/>
            <person name="Sundararajan A."/>
            <person name="Cameron C.T."/>
            <person name="Woodward J.E."/>
            <person name="May G.D."/>
            <person name="Brubaker C."/>
            <person name="Broadhvest J."/>
            <person name="Wilkins T.A."/>
        </authorList>
    </citation>
    <scope>NUCLEOTIDE SEQUENCE</scope>
    <source>
        <strain evidence="2">cv. AKA8401</strain>
    </source>
</reference>
<gene>
    <name evidence="1" type="ORF">F383_21357</name>
</gene>
<name>A0A0B0NY32_GOSAR</name>
<dbReference type="Proteomes" id="UP000032142">
    <property type="component" value="Unassembled WGS sequence"/>
</dbReference>
<keyword evidence="2" id="KW-1185">Reference proteome</keyword>
<dbReference type="PANTHER" id="PTHR31963">
    <property type="entry name" value="RAS GUANINE NUCLEOTIDE EXCHANGE FACTOR K"/>
    <property type="match status" value="1"/>
</dbReference>
<sequence>MGDNTQLRSDEEQPPPAQIPLLSSNLQNDAVGALHQRQQEIRTSNRLDDSLEYLERFLTCLGFNQSSLLSFSLSWAAFTVVGVLVPVLALELSDCDGCEMYQIKNFEVGIVASQACLAAVSLFCISFNLRKYGIRRFLFVDRYGGQMVRFTDLYVKQIAASMRLLIWWLLPCFILKTVREVIRILYVQHDSRWISVAISVPLTLSWTYVSTISLSASILFHLLCNLQFIHFDDYAKLLERESDVMVFIEEHIRLRYHLSKISHRFRIFLLLQFLVVTVSQVVTLFQTTVYSGMINLSNGGDFAISAIVQVVGIILCLHAATRISHRAQGIASFACRWHALATCTSTDACLRHSNSLGSMEPLSQSNLLDITFSESDLDSMDYITMPTTTQLASYMSSYHRRQAFMMYLQANPGGITIFGWTVDRGLINTIFFLELTLVTFVLGQTVVFNSA</sequence>
<dbReference type="OrthoDB" id="1897957at2759"/>
<dbReference type="Pfam" id="PF12056">
    <property type="entry name" value="DUF3537"/>
    <property type="match status" value="1"/>
</dbReference>
<protein>
    <submittedName>
        <fullName evidence="1">Zinc finger protein CONSTANS-LIKE 2</fullName>
    </submittedName>
</protein>
<organism evidence="1 2">
    <name type="scientific">Gossypium arboreum</name>
    <name type="common">Tree cotton</name>
    <name type="synonym">Gossypium nanking</name>
    <dbReference type="NCBI Taxonomy" id="29729"/>
    <lineage>
        <taxon>Eukaryota</taxon>
        <taxon>Viridiplantae</taxon>
        <taxon>Streptophyta</taxon>
        <taxon>Embryophyta</taxon>
        <taxon>Tracheophyta</taxon>
        <taxon>Spermatophyta</taxon>
        <taxon>Magnoliopsida</taxon>
        <taxon>eudicotyledons</taxon>
        <taxon>Gunneridae</taxon>
        <taxon>Pentapetalae</taxon>
        <taxon>rosids</taxon>
        <taxon>malvids</taxon>
        <taxon>Malvales</taxon>
        <taxon>Malvaceae</taxon>
        <taxon>Malvoideae</taxon>
        <taxon>Gossypium</taxon>
    </lineage>
</organism>
<evidence type="ECO:0000313" key="2">
    <source>
        <dbReference type="Proteomes" id="UP000032142"/>
    </source>
</evidence>
<proteinExistence type="predicted"/>
<dbReference type="EMBL" id="KN408540">
    <property type="protein sequence ID" value="KHG17562.1"/>
    <property type="molecule type" value="Genomic_DNA"/>
</dbReference>
<dbReference type="PANTHER" id="PTHR31963:SF2">
    <property type="entry name" value="ZINC FINGER CONSTANS-LIKE PROTEIN (DUF3537)"/>
    <property type="match status" value="1"/>
</dbReference>
<accession>A0A0B0NY32</accession>
<evidence type="ECO:0000313" key="1">
    <source>
        <dbReference type="EMBL" id="KHG17562.1"/>
    </source>
</evidence>
<dbReference type="InterPro" id="IPR021924">
    <property type="entry name" value="DUF3537"/>
</dbReference>
<dbReference type="KEGG" id="gab:108450748"/>
<dbReference type="AlphaFoldDB" id="A0A0B0NY32"/>